<evidence type="ECO:0000256" key="1">
    <source>
        <dbReference type="SAM" id="MobiDB-lite"/>
    </source>
</evidence>
<feature type="compositionally biased region" description="Low complexity" evidence="1">
    <location>
        <begin position="513"/>
        <end position="551"/>
    </location>
</feature>
<feature type="compositionally biased region" description="Low complexity" evidence="1">
    <location>
        <begin position="29"/>
        <end position="41"/>
    </location>
</feature>
<gene>
    <name evidence="2" type="ORF">DUNSADRAFT_12082</name>
</gene>
<feature type="compositionally biased region" description="Low complexity" evidence="1">
    <location>
        <begin position="72"/>
        <end position="107"/>
    </location>
</feature>
<evidence type="ECO:0008006" key="4">
    <source>
        <dbReference type="Google" id="ProtNLM"/>
    </source>
</evidence>
<proteinExistence type="predicted"/>
<dbReference type="Proteomes" id="UP000815325">
    <property type="component" value="Unassembled WGS sequence"/>
</dbReference>
<evidence type="ECO:0000313" key="2">
    <source>
        <dbReference type="EMBL" id="KAF5841627.1"/>
    </source>
</evidence>
<feature type="compositionally biased region" description="Low complexity" evidence="1">
    <location>
        <begin position="462"/>
        <end position="476"/>
    </location>
</feature>
<feature type="region of interest" description="Disordered" evidence="1">
    <location>
        <begin position="224"/>
        <end position="292"/>
    </location>
</feature>
<sequence length="769" mass="77513">MGASNSKRDVLEGLPTSQGPIAVSPGQWASASSSLEHVSSLPGVREAQGRHGSLPEVTSSIPLASASAHVNTATASTATPSAPVQVSPTSPTATAPLPPTTATTSAPAPSPPAAHPSPSTHKSTTLIPGWSRTLSSQQLQIECQKVARPSSTPGLGGPLSKAGPREDLGVLEMEVMKFVAYCGGVSIKFRIDEVLPLPLTPHGSATAPLVWGLASTRACTALLQTQQQQPPPTAAFSSTGRVLPPPLTIPSDNGSGSSGSSGTGGGSQGALRGGGVLHPPNPATSVTVDSPSRKPLYATCTASMPADAPLHHHAARHGRLLARSHHLQPSMYPFITMQPGMAASLHEATTPSPLFTWYHPAAVAPSPDVTLAELDTCVTFQAPPSAGDPPTPPASLSSTAMDFMGSATFTSGRHRWTVQLDNFGAAPVNIFVGVAASADSHTLAHGGTHILSQVQGPLRSIAGSASTAAAEPASGGPCSPGAAPVNAHSSSSSNSCSRLQAAGVAATTAAAGATSPSSAGAGPSGFAAAEQGSSSGSSSGSRFARNSSAGGLARLSTGPMAHATSFAASPSSTPDTSGKSGGALLGDADTACSAPSRAAVSSLSCKWGAWVHLPGSASAGPCPPDAYTPPHPPRSGFTHTTQATSSHCFVTVDLDLHHGYVRFFRNGHIIGAAFYGLAGPISPMLAFAHAPNLHCQAGLVNLTKLRQLDLTWNADKCSADLRLSGSVVSKGSSVSHALTSPAWLEAGDIYFGVPSRCCCSPRNAVYHVH</sequence>
<feature type="region of interest" description="Disordered" evidence="1">
    <location>
        <begin position="142"/>
        <end position="161"/>
    </location>
</feature>
<feature type="region of interest" description="Disordered" evidence="1">
    <location>
        <begin position="563"/>
        <end position="582"/>
    </location>
</feature>
<feature type="region of interest" description="Disordered" evidence="1">
    <location>
        <begin position="462"/>
        <end position="494"/>
    </location>
</feature>
<dbReference type="EMBL" id="MU069481">
    <property type="protein sequence ID" value="KAF5841627.1"/>
    <property type="molecule type" value="Genomic_DNA"/>
</dbReference>
<name>A0ABQ7H443_DUNSA</name>
<accession>A0ABQ7H443</accession>
<comment type="caution">
    <text evidence="2">The sequence shown here is derived from an EMBL/GenBank/DDBJ whole genome shotgun (WGS) entry which is preliminary data.</text>
</comment>
<feature type="region of interest" description="Disordered" evidence="1">
    <location>
        <begin position="513"/>
        <end position="556"/>
    </location>
</feature>
<feature type="compositionally biased region" description="Basic and acidic residues" evidence="1">
    <location>
        <begin position="1"/>
        <end position="11"/>
    </location>
</feature>
<reference evidence="2" key="1">
    <citation type="submission" date="2017-08" db="EMBL/GenBank/DDBJ databases">
        <authorList>
            <person name="Polle J.E."/>
            <person name="Barry K."/>
            <person name="Cushman J."/>
            <person name="Schmutz J."/>
            <person name="Tran D."/>
            <person name="Hathwaick L.T."/>
            <person name="Yim W.C."/>
            <person name="Jenkins J."/>
            <person name="Mckie-Krisberg Z.M."/>
            <person name="Prochnik S."/>
            <person name="Lindquist E."/>
            <person name="Dockter R.B."/>
            <person name="Adam C."/>
            <person name="Molina H."/>
            <person name="Bunkerborg J."/>
            <person name="Jin E."/>
            <person name="Buchheim M."/>
            <person name="Magnuson J."/>
        </authorList>
    </citation>
    <scope>NUCLEOTIDE SEQUENCE</scope>
    <source>
        <strain evidence="2">CCAP 19/18</strain>
    </source>
</reference>
<organism evidence="2 3">
    <name type="scientific">Dunaliella salina</name>
    <name type="common">Green alga</name>
    <name type="synonym">Protococcus salinus</name>
    <dbReference type="NCBI Taxonomy" id="3046"/>
    <lineage>
        <taxon>Eukaryota</taxon>
        <taxon>Viridiplantae</taxon>
        <taxon>Chlorophyta</taxon>
        <taxon>core chlorophytes</taxon>
        <taxon>Chlorophyceae</taxon>
        <taxon>CS clade</taxon>
        <taxon>Chlamydomonadales</taxon>
        <taxon>Dunaliellaceae</taxon>
        <taxon>Dunaliella</taxon>
    </lineage>
</organism>
<keyword evidence="3" id="KW-1185">Reference proteome</keyword>
<evidence type="ECO:0000313" key="3">
    <source>
        <dbReference type="Proteomes" id="UP000815325"/>
    </source>
</evidence>
<feature type="region of interest" description="Disordered" evidence="1">
    <location>
        <begin position="1"/>
        <end position="127"/>
    </location>
</feature>
<protein>
    <recommendedName>
        <fullName evidence="4">SPRY domain-containing protein</fullName>
    </recommendedName>
</protein>
<feature type="compositionally biased region" description="Low complexity" evidence="1">
    <location>
        <begin position="563"/>
        <end position="577"/>
    </location>
</feature>
<feature type="compositionally biased region" description="Gly residues" evidence="1">
    <location>
        <begin position="256"/>
        <end position="276"/>
    </location>
</feature>